<proteinExistence type="predicted"/>
<accession>U2BVE8</accession>
<sequence>MEVNRDGGRFEKKSPEICIRRKRDLSENVEWQTAQGMYVHI</sequence>
<gene>
    <name evidence="1" type="ORF">HMPREF1981_02678</name>
</gene>
<evidence type="ECO:0000313" key="1">
    <source>
        <dbReference type="EMBL" id="ERI82169.1"/>
    </source>
</evidence>
<dbReference type="AlphaFoldDB" id="U2BVE8"/>
<reference evidence="1 2" key="1">
    <citation type="submission" date="2013-08" db="EMBL/GenBank/DDBJ databases">
        <authorList>
            <person name="Weinstock G."/>
            <person name="Sodergren E."/>
            <person name="Wylie T."/>
            <person name="Fulton L."/>
            <person name="Fulton R."/>
            <person name="Fronick C."/>
            <person name="O'Laughlin M."/>
            <person name="Godfrey J."/>
            <person name="Miner T."/>
            <person name="Herter B."/>
            <person name="Appelbaum E."/>
            <person name="Cordes M."/>
            <person name="Lek S."/>
            <person name="Wollam A."/>
            <person name="Pepin K.H."/>
            <person name="Palsikar V.B."/>
            <person name="Mitreva M."/>
            <person name="Wilson R.K."/>
        </authorList>
    </citation>
    <scope>NUCLEOTIDE SEQUENCE [LARGE SCALE GENOMIC DNA]</scope>
    <source>
        <strain evidence="1 2">F0041</strain>
    </source>
</reference>
<comment type="caution">
    <text evidence="1">The sequence shown here is derived from an EMBL/GenBank/DDBJ whole genome shotgun (WGS) entry which is preliminary data.</text>
</comment>
<evidence type="ECO:0000313" key="2">
    <source>
        <dbReference type="Proteomes" id="UP000016496"/>
    </source>
</evidence>
<dbReference type="HOGENOM" id="CLU_3265970_0_0_10"/>
<protein>
    <submittedName>
        <fullName evidence="1">Uncharacterized protein</fullName>
    </submittedName>
</protein>
<dbReference type="PATRIC" id="fig|1321819.3.peg.2473"/>
<organism evidence="1 2">
    <name type="scientific">Bacteroides pyogenes F0041</name>
    <dbReference type="NCBI Taxonomy" id="1321819"/>
    <lineage>
        <taxon>Bacteria</taxon>
        <taxon>Pseudomonadati</taxon>
        <taxon>Bacteroidota</taxon>
        <taxon>Bacteroidia</taxon>
        <taxon>Bacteroidales</taxon>
        <taxon>Bacteroidaceae</taxon>
        <taxon>Bacteroides</taxon>
    </lineage>
</organism>
<name>U2BVE8_9BACE</name>
<dbReference type="EMBL" id="AWSV01000143">
    <property type="protein sequence ID" value="ERI82169.1"/>
    <property type="molecule type" value="Genomic_DNA"/>
</dbReference>
<dbReference type="Proteomes" id="UP000016496">
    <property type="component" value="Unassembled WGS sequence"/>
</dbReference>